<dbReference type="AlphaFoldDB" id="A0AAV3XYR0"/>
<dbReference type="InterPro" id="IPR019498">
    <property type="entry name" value="MENTAL"/>
</dbReference>
<feature type="transmembrane region" description="Helical" evidence="5">
    <location>
        <begin position="200"/>
        <end position="218"/>
    </location>
</feature>
<comment type="caution">
    <text evidence="8">The sequence shown here is derived from an EMBL/GenBank/DDBJ whole genome shotgun (WGS) entry which is preliminary data.</text>
</comment>
<evidence type="ECO:0000256" key="5">
    <source>
        <dbReference type="SAM" id="Phobius"/>
    </source>
</evidence>
<feature type="transmembrane region" description="Helical" evidence="5">
    <location>
        <begin position="129"/>
        <end position="151"/>
    </location>
</feature>
<dbReference type="GO" id="GO:0099044">
    <property type="term" value="P:vesicle tethering to endoplasmic reticulum"/>
    <property type="evidence" value="ECO:0007669"/>
    <property type="project" value="TreeGrafter"/>
</dbReference>
<dbReference type="InterPro" id="IPR051869">
    <property type="entry name" value="STARD3"/>
</dbReference>
<name>A0AAV3XYR0_9GAST</name>
<gene>
    <name evidence="8" type="ORF">PoB_000247900</name>
</gene>
<evidence type="ECO:0000313" key="9">
    <source>
        <dbReference type="Proteomes" id="UP000735302"/>
    </source>
</evidence>
<evidence type="ECO:0000259" key="7">
    <source>
        <dbReference type="PROSITE" id="PS51439"/>
    </source>
</evidence>
<dbReference type="GO" id="GO:0140284">
    <property type="term" value="C:endoplasmic reticulum-endosome membrane contact site"/>
    <property type="evidence" value="ECO:0007669"/>
    <property type="project" value="TreeGrafter"/>
</dbReference>
<keyword evidence="2 5" id="KW-0812">Transmembrane</keyword>
<feature type="domain" description="MENTAL" evidence="7">
    <location>
        <begin position="122"/>
        <end position="297"/>
    </location>
</feature>
<dbReference type="SUPFAM" id="SSF55961">
    <property type="entry name" value="Bet v1-like"/>
    <property type="match status" value="1"/>
</dbReference>
<feature type="transmembrane region" description="Helical" evidence="5">
    <location>
        <begin position="230"/>
        <end position="252"/>
    </location>
</feature>
<reference evidence="8 9" key="1">
    <citation type="journal article" date="2021" name="Elife">
        <title>Chloroplast acquisition without the gene transfer in kleptoplastic sea slugs, Plakobranchus ocellatus.</title>
        <authorList>
            <person name="Maeda T."/>
            <person name="Takahashi S."/>
            <person name="Yoshida T."/>
            <person name="Shimamura S."/>
            <person name="Takaki Y."/>
            <person name="Nagai Y."/>
            <person name="Toyoda A."/>
            <person name="Suzuki Y."/>
            <person name="Arimoto A."/>
            <person name="Ishii H."/>
            <person name="Satoh N."/>
            <person name="Nishiyama T."/>
            <person name="Hasebe M."/>
            <person name="Maruyama T."/>
            <person name="Minagawa J."/>
            <person name="Obokata J."/>
            <person name="Shigenobu S."/>
        </authorList>
    </citation>
    <scope>NUCLEOTIDE SEQUENCE [LARGE SCALE GENOMIC DNA]</scope>
</reference>
<proteinExistence type="predicted"/>
<dbReference type="PANTHER" id="PTHR46121">
    <property type="entry name" value="STEROIDOGENIC ACUTE REGULATORY PROTEIN-LIKE"/>
    <property type="match status" value="1"/>
</dbReference>
<feature type="region of interest" description="Disordered" evidence="4">
    <location>
        <begin position="297"/>
        <end position="334"/>
    </location>
</feature>
<dbReference type="EMBL" id="BLXT01000311">
    <property type="protein sequence ID" value="GFN75973.1"/>
    <property type="molecule type" value="Genomic_DNA"/>
</dbReference>
<dbReference type="Proteomes" id="UP000735302">
    <property type="component" value="Unassembled WGS sequence"/>
</dbReference>
<evidence type="ECO:0000259" key="6">
    <source>
        <dbReference type="PROSITE" id="PS50848"/>
    </source>
</evidence>
<dbReference type="GO" id="GO:0005765">
    <property type="term" value="C:lysosomal membrane"/>
    <property type="evidence" value="ECO:0007669"/>
    <property type="project" value="TreeGrafter"/>
</dbReference>
<dbReference type="GO" id="GO:0008289">
    <property type="term" value="F:lipid binding"/>
    <property type="evidence" value="ECO:0007669"/>
    <property type="project" value="InterPro"/>
</dbReference>
<dbReference type="PANTHER" id="PTHR46121:SF4">
    <property type="entry name" value="STEROIDOGENIC ACUTE REGULATORY PROTEIN-LIKE"/>
    <property type="match status" value="1"/>
</dbReference>
<comment type="subcellular location">
    <subcellularLocation>
        <location evidence="1">Membrane</location>
        <topology evidence="1">Multi-pass membrane protein</topology>
    </subcellularLocation>
</comment>
<dbReference type="InterPro" id="IPR000799">
    <property type="entry name" value="StAR-like"/>
</dbReference>
<evidence type="ECO:0000256" key="1">
    <source>
        <dbReference type="ARBA" id="ARBA00004141"/>
    </source>
</evidence>
<keyword evidence="5" id="KW-1133">Transmembrane helix</keyword>
<dbReference type="Pfam" id="PF01852">
    <property type="entry name" value="START"/>
    <property type="match status" value="1"/>
</dbReference>
<feature type="domain" description="START" evidence="6">
    <location>
        <begin position="354"/>
        <end position="568"/>
    </location>
</feature>
<sequence length="577" mass="65265">MKLLKLLSRQGGISDTVFSTPTLGCAGTFLLRVRARACHSILRLDGCLKTRDHFLDLAQVSLTSAERAEQAKYTGHLIYNSFHGNNNTVPPPVSGVPPPQPGIDSSSIDTRMMEGAGEGAKLSSVRRTFLLYTLFDLGLMFILWVIYTQLIGEQGYKAFKEQVQQYNFKTSLFDCVMLSAYRVTILLLTYGLFRSSKCYMVAFCTAVTCVMLITKIFIFDFDGTRSRNNPLSYCLIIISFVISWSETWFVDFKMIPYEIKMRNKIASRFAPGYGSTFIGAGRSRADDLRSIMTEDNTFYSPLDSPEGSDTEEDGTRRSSSRQHRSPQASCLGPAFGIRQDPLGVEDLLTVDTIKAVEDNDYIKLARHCFEVLWTYLQSPESEWKLEKGTSVEEGLVHSKRVKGIGKIFRLKCYIDMPQQELYDYINTKPEEQSDWNTTVKECRVLQVVDGHTDILYIVSNEQGGGAIQSRDFVTMRNWGQRDGIFLSSGMSVKHPDMPPQKSYIRGQNGMGGYVFAVHPEDPDKTLFYWFMNTDIKGWFPQKLIDANLASVVVNFHHDLAKQVEKLKQDKLHQAAPT</sequence>
<evidence type="ECO:0000256" key="4">
    <source>
        <dbReference type="SAM" id="MobiDB-lite"/>
    </source>
</evidence>
<keyword evidence="9" id="KW-1185">Reference proteome</keyword>
<dbReference type="PROSITE" id="PS51439">
    <property type="entry name" value="MENTAL"/>
    <property type="match status" value="1"/>
</dbReference>
<protein>
    <submittedName>
        <fullName evidence="8">Star-related lipid transfer protein 3</fullName>
    </submittedName>
</protein>
<dbReference type="GO" id="GO:0031902">
    <property type="term" value="C:late endosome membrane"/>
    <property type="evidence" value="ECO:0007669"/>
    <property type="project" value="TreeGrafter"/>
</dbReference>
<organism evidence="8 9">
    <name type="scientific">Plakobranchus ocellatus</name>
    <dbReference type="NCBI Taxonomy" id="259542"/>
    <lineage>
        <taxon>Eukaryota</taxon>
        <taxon>Metazoa</taxon>
        <taxon>Spiralia</taxon>
        <taxon>Lophotrochozoa</taxon>
        <taxon>Mollusca</taxon>
        <taxon>Gastropoda</taxon>
        <taxon>Heterobranchia</taxon>
        <taxon>Euthyneura</taxon>
        <taxon>Panpulmonata</taxon>
        <taxon>Sacoglossa</taxon>
        <taxon>Placobranchoidea</taxon>
        <taxon>Plakobranchidae</taxon>
        <taxon>Plakobranchus</taxon>
    </lineage>
</organism>
<dbReference type="PRINTS" id="PR00978">
    <property type="entry name" value="STARPROTEIN"/>
</dbReference>
<dbReference type="PROSITE" id="PS50848">
    <property type="entry name" value="START"/>
    <property type="match status" value="1"/>
</dbReference>
<dbReference type="GO" id="GO:0005789">
    <property type="term" value="C:endoplasmic reticulum membrane"/>
    <property type="evidence" value="ECO:0007669"/>
    <property type="project" value="TreeGrafter"/>
</dbReference>
<dbReference type="Pfam" id="PF10457">
    <property type="entry name" value="MENTAL"/>
    <property type="match status" value="1"/>
</dbReference>
<evidence type="ECO:0000256" key="3">
    <source>
        <dbReference type="ARBA" id="ARBA00023136"/>
    </source>
</evidence>
<evidence type="ECO:0000313" key="8">
    <source>
        <dbReference type="EMBL" id="GFN75973.1"/>
    </source>
</evidence>
<keyword evidence="3 5" id="KW-0472">Membrane</keyword>
<dbReference type="InterPro" id="IPR002913">
    <property type="entry name" value="START_lipid-bd_dom"/>
</dbReference>
<dbReference type="InterPro" id="IPR023393">
    <property type="entry name" value="START-like_dom_sf"/>
</dbReference>
<evidence type="ECO:0000256" key="2">
    <source>
        <dbReference type="ARBA" id="ARBA00022692"/>
    </source>
</evidence>
<accession>A0AAV3XYR0</accession>
<dbReference type="Gene3D" id="3.30.530.20">
    <property type="match status" value="1"/>
</dbReference>
<dbReference type="SMART" id="SM00234">
    <property type="entry name" value="START"/>
    <property type="match status" value="1"/>
</dbReference>
<feature type="transmembrane region" description="Helical" evidence="5">
    <location>
        <begin position="171"/>
        <end position="193"/>
    </location>
</feature>